<proteinExistence type="predicted"/>
<dbReference type="PANTHER" id="PTHR40619:SF3">
    <property type="entry name" value="FUNGAL STAND N-TERMINAL GOODBYE DOMAIN-CONTAINING PROTEIN"/>
    <property type="match status" value="1"/>
</dbReference>
<reference evidence="1 2" key="1">
    <citation type="submission" date="2016-10" db="EMBL/GenBank/DDBJ databases">
        <title>Proteomics and genomics reveal pathogen-plant mechanisms compatible with a hemibiotrophic lifestyle of Diplodia corticola.</title>
        <authorList>
            <person name="Fernandes I."/>
            <person name="De Jonge R."/>
            <person name="Van De Peer Y."/>
            <person name="Devreese B."/>
            <person name="Alves A."/>
            <person name="Esteves A.C."/>
        </authorList>
    </citation>
    <scope>NUCLEOTIDE SEQUENCE [LARGE SCALE GENOMIC DNA]</scope>
    <source>
        <strain evidence="1 2">CBS 112549</strain>
    </source>
</reference>
<dbReference type="RefSeq" id="XP_020128913.1">
    <property type="nucleotide sequence ID" value="XM_020275051.1"/>
</dbReference>
<dbReference type="Proteomes" id="UP000183809">
    <property type="component" value="Unassembled WGS sequence"/>
</dbReference>
<dbReference type="GO" id="GO:0016740">
    <property type="term" value="F:transferase activity"/>
    <property type="evidence" value="ECO:0007669"/>
    <property type="project" value="UniProtKB-KW"/>
</dbReference>
<name>A0A1J9RYX9_9PEZI</name>
<dbReference type="GeneID" id="31015312"/>
<dbReference type="AlphaFoldDB" id="A0A1J9RYX9"/>
<accession>A0A1J9RYX9</accession>
<dbReference type="OrthoDB" id="5419927at2759"/>
<evidence type="ECO:0000313" key="2">
    <source>
        <dbReference type="Proteomes" id="UP000183809"/>
    </source>
</evidence>
<organism evidence="1 2">
    <name type="scientific">Diplodia corticola</name>
    <dbReference type="NCBI Taxonomy" id="236234"/>
    <lineage>
        <taxon>Eukaryota</taxon>
        <taxon>Fungi</taxon>
        <taxon>Dikarya</taxon>
        <taxon>Ascomycota</taxon>
        <taxon>Pezizomycotina</taxon>
        <taxon>Dothideomycetes</taxon>
        <taxon>Dothideomycetes incertae sedis</taxon>
        <taxon>Botryosphaeriales</taxon>
        <taxon>Botryosphaeriaceae</taxon>
        <taxon>Diplodia</taxon>
    </lineage>
</organism>
<keyword evidence="1" id="KW-0808">Transferase</keyword>
<protein>
    <submittedName>
        <fullName evidence="1">Adenosine trna methylthiotransferase</fullName>
    </submittedName>
</protein>
<gene>
    <name evidence="1" type="ORF">BKCO1_37000169</name>
</gene>
<dbReference type="EMBL" id="MNUE01000037">
    <property type="protein sequence ID" value="OJD32653.1"/>
    <property type="molecule type" value="Genomic_DNA"/>
</dbReference>
<evidence type="ECO:0000313" key="1">
    <source>
        <dbReference type="EMBL" id="OJD32653.1"/>
    </source>
</evidence>
<dbReference type="PANTHER" id="PTHR40619">
    <property type="entry name" value="FUNGAL STAND N-TERMINAL GOODBYE DOMAIN-CONTAINING PROTEIN"/>
    <property type="match status" value="1"/>
</dbReference>
<comment type="caution">
    <text evidence="1">The sequence shown here is derived from an EMBL/GenBank/DDBJ whole genome shotgun (WGS) entry which is preliminary data.</text>
</comment>
<keyword evidence="2" id="KW-1185">Reference proteome</keyword>
<dbReference type="STRING" id="236234.A0A1J9RYX9"/>
<sequence>MMASQQALQPTDDTGRWIVHKAPNVDPAWALADAIRQRPLPPPSPALQQKKTRYVAYIQGFLSRSNDTHATTAFRTCTTWEAVRKEAEEALDIYANQGKSWNNPFRRTKRLVGNMSCRIEFLTVLIPSGDYLGALCGGLKLVYQAARRSRDLRELILGSLQALEVEIDYAKTYIREYAWNDELRQKTENLYIAVLDAVEEITKWIEKSKGLRGFFFEPVKAVVQQGDYGKKLEAAVKDNVTEKVEAFDRAVQACLHTEVRDTGKNVITVGRLLEVVHGQIDGQTGDLQKMSATVSTLEDLSLRKQQRLQDERQRELQARNEQHLIQILRTQQALNAMAKPWQPTVSLPQILTCLRLAEAGPNQDVTEQVVDRIGMERELVLHFGRTMNTHLQGRISTTMQDVRFGEWFKAPQSRTLVISGMDMNTLQSDMVSPLSYMCAVLARAVAEVQHAKPLAFFCRLHADPSDGMTGAAGMMRSLIAQLILFHTEVSGLLDFLGAADLQLIGTNDVPALCRLFDELVKRIGSGVIICMIDGINFFDKEMHARGLHYAMQFLNSLVEAAGSSHNRMVFKLMVTSPTTSEYFQYWFPNRLELIMPGEMLVQGQGFNELSMLK</sequence>